<dbReference type="Pfam" id="PF00994">
    <property type="entry name" value="MoCF_biosynth"/>
    <property type="match status" value="1"/>
</dbReference>
<dbReference type="PANTHER" id="PTHR10192:SF5">
    <property type="entry name" value="GEPHYRIN"/>
    <property type="match status" value="1"/>
</dbReference>
<evidence type="ECO:0000256" key="1">
    <source>
        <dbReference type="ARBA" id="ARBA00002901"/>
    </source>
</evidence>
<dbReference type="CDD" id="cd00887">
    <property type="entry name" value="MoeA"/>
    <property type="match status" value="1"/>
</dbReference>
<dbReference type="Gene3D" id="2.170.190.11">
    <property type="entry name" value="Molybdopterin biosynthesis moea protein, domain 3"/>
    <property type="match status" value="1"/>
</dbReference>
<evidence type="ECO:0000313" key="10">
    <source>
        <dbReference type="Proteomes" id="UP000015388"/>
    </source>
</evidence>
<dbReference type="KEGG" id="cmd:B841_05705"/>
<keyword evidence="7" id="KW-0479">Metal-binding</keyword>
<dbReference type="GO" id="GO:0006777">
    <property type="term" value="P:Mo-molybdopterin cofactor biosynthetic process"/>
    <property type="evidence" value="ECO:0007669"/>
    <property type="project" value="UniProtKB-UniRule"/>
</dbReference>
<dbReference type="SUPFAM" id="SSF63867">
    <property type="entry name" value="MoeA C-terminal domain-like"/>
    <property type="match status" value="1"/>
</dbReference>
<dbReference type="OrthoDB" id="9804758at2"/>
<comment type="cofactor">
    <cofactor evidence="7">
        <name>Mg(2+)</name>
        <dbReference type="ChEBI" id="CHEBI:18420"/>
    </cofactor>
</comment>
<keyword evidence="7" id="KW-0808">Transferase</keyword>
<dbReference type="Gene3D" id="3.90.105.10">
    <property type="entry name" value="Molybdopterin biosynthesis moea protein, domain 2"/>
    <property type="match status" value="1"/>
</dbReference>
<accession>S5STY0</accession>
<dbReference type="SUPFAM" id="SSF63882">
    <property type="entry name" value="MoeA N-terminal region -like"/>
    <property type="match status" value="1"/>
</dbReference>
<dbReference type="PATRIC" id="fig|1224163.3.peg.1144"/>
<dbReference type="InterPro" id="IPR036688">
    <property type="entry name" value="MoeA_C_domain_IV_sf"/>
</dbReference>
<dbReference type="HOGENOM" id="CLU_010186_7_0_11"/>
<dbReference type="InterPro" id="IPR005111">
    <property type="entry name" value="MoeA_C_domain_IV"/>
</dbReference>
<comment type="similarity">
    <text evidence="3 7">Belongs to the MoeA family.</text>
</comment>
<evidence type="ECO:0000256" key="7">
    <source>
        <dbReference type="RuleBase" id="RU365090"/>
    </source>
</evidence>
<dbReference type="eggNOG" id="COG0303">
    <property type="taxonomic scope" value="Bacteria"/>
</dbReference>
<feature type="domain" description="MoaB/Mog" evidence="8">
    <location>
        <begin position="190"/>
        <end position="330"/>
    </location>
</feature>
<keyword evidence="7" id="KW-0460">Magnesium</keyword>
<dbReference type="PANTHER" id="PTHR10192">
    <property type="entry name" value="MOLYBDOPTERIN BIOSYNTHESIS PROTEIN"/>
    <property type="match status" value="1"/>
</dbReference>
<keyword evidence="4 7" id="KW-0500">Molybdenum</keyword>
<evidence type="ECO:0000256" key="5">
    <source>
        <dbReference type="ARBA" id="ARBA00023150"/>
    </source>
</evidence>
<protein>
    <recommendedName>
        <fullName evidence="7">Molybdopterin molybdenumtransferase</fullName>
        <ecNumber evidence="7">2.10.1.1</ecNumber>
    </recommendedName>
</protein>
<comment type="pathway">
    <text evidence="2 7">Cofactor biosynthesis; molybdopterin biosynthesis.</text>
</comment>
<evidence type="ECO:0000259" key="8">
    <source>
        <dbReference type="SMART" id="SM00852"/>
    </source>
</evidence>
<dbReference type="Gene3D" id="3.40.980.10">
    <property type="entry name" value="MoaB/Mog-like domain"/>
    <property type="match status" value="1"/>
</dbReference>
<dbReference type="GO" id="GO:0046872">
    <property type="term" value="F:metal ion binding"/>
    <property type="evidence" value="ECO:0007669"/>
    <property type="project" value="UniProtKB-UniRule"/>
</dbReference>
<evidence type="ECO:0000256" key="4">
    <source>
        <dbReference type="ARBA" id="ARBA00022505"/>
    </source>
</evidence>
<comment type="catalytic activity">
    <reaction evidence="6">
        <text>adenylyl-molybdopterin + molybdate = Mo-molybdopterin + AMP + H(+)</text>
        <dbReference type="Rhea" id="RHEA:35047"/>
        <dbReference type="ChEBI" id="CHEBI:15378"/>
        <dbReference type="ChEBI" id="CHEBI:36264"/>
        <dbReference type="ChEBI" id="CHEBI:62727"/>
        <dbReference type="ChEBI" id="CHEBI:71302"/>
        <dbReference type="ChEBI" id="CHEBI:456215"/>
        <dbReference type="EC" id="2.10.1.1"/>
    </reaction>
</comment>
<reference evidence="9 10" key="1">
    <citation type="submission" date="2012-11" db="EMBL/GenBank/DDBJ databases">
        <title>The complete genome sequence of Corynebacterium maris Coryn-1 (=DSM 45190).</title>
        <authorList>
            <person name="Schaffert L."/>
            <person name="Albersmeier A."/>
            <person name="Kalinowski J."/>
            <person name="Ruckert C."/>
        </authorList>
    </citation>
    <scope>NUCLEOTIDE SEQUENCE [LARGE SCALE GENOMIC DNA]</scope>
    <source>
        <strain evidence="10">Coryn-1</strain>
    </source>
</reference>
<dbReference type="NCBIfam" id="TIGR00177">
    <property type="entry name" value="molyb_syn"/>
    <property type="match status" value="1"/>
</dbReference>
<dbReference type="STRING" id="1224163.B841_05705"/>
<evidence type="ECO:0000256" key="6">
    <source>
        <dbReference type="ARBA" id="ARBA00047317"/>
    </source>
</evidence>
<dbReference type="EC" id="2.10.1.1" evidence="7"/>
<dbReference type="InterPro" id="IPR036135">
    <property type="entry name" value="MoeA_linker/N_sf"/>
</dbReference>
<organism evidence="9 10">
    <name type="scientific">Corynebacterium maris DSM 45190</name>
    <dbReference type="NCBI Taxonomy" id="1224163"/>
    <lineage>
        <taxon>Bacteria</taxon>
        <taxon>Bacillati</taxon>
        <taxon>Actinomycetota</taxon>
        <taxon>Actinomycetes</taxon>
        <taxon>Mycobacteriales</taxon>
        <taxon>Corynebacteriaceae</taxon>
        <taxon>Corynebacterium</taxon>
    </lineage>
</organism>
<dbReference type="Proteomes" id="UP000015388">
    <property type="component" value="Chromosome"/>
</dbReference>
<name>S5STY0_9CORY</name>
<gene>
    <name evidence="9" type="ORF">B841_05705</name>
</gene>
<sequence>MPHGSIARPASEHFAAVVSLARPLPPVRRAVQEALGEVLARPATAVLAVPPFTNSAMDGFLVRAADVAGEGPWTLRVVGDVPAGGSARPVGAGEAVRIMTGAPVGEDAVDQLRVIPVEDTDVAPGPGPVPAEVTVRRVSPGRAHIRGAGENIRIGDVAVAAGSVVDAGTVAALISVGVTEVDVHPAPRVAVISSGSELVAPGETPRAGQIPDSNRPMLAALATAHGAGRVVQNHVGDAEEDFAAALRTAVDEADLVVTSGGVSVGAYDVVRAVTDSPAGAGSMWFGEVAQRPGAPQGAGLWHGTPLLTLPGNPVAAFASFHAYVAPVLRVLAGHRPPADILDRPTVIARRGEEFPPVRGRTVFVPVRMEWAGGPVAYPFNGSRTGSHLVASLADTDGVAVLTEEGGDTVDVILTRTH</sequence>
<keyword evidence="5 7" id="KW-0501">Molybdenum cofactor biosynthesis</keyword>
<dbReference type="Pfam" id="PF03454">
    <property type="entry name" value="MoeA_C"/>
    <property type="match status" value="1"/>
</dbReference>
<dbReference type="UniPathway" id="UPA00344"/>
<dbReference type="InterPro" id="IPR038987">
    <property type="entry name" value="MoeA-like"/>
</dbReference>
<dbReference type="AlphaFoldDB" id="S5STY0"/>
<evidence type="ECO:0000256" key="3">
    <source>
        <dbReference type="ARBA" id="ARBA00010763"/>
    </source>
</evidence>
<dbReference type="SMART" id="SM00852">
    <property type="entry name" value="MoCF_biosynth"/>
    <property type="match status" value="1"/>
</dbReference>
<dbReference type="Pfam" id="PF03453">
    <property type="entry name" value="MoeA_N"/>
    <property type="match status" value="1"/>
</dbReference>
<dbReference type="SUPFAM" id="SSF53218">
    <property type="entry name" value="Molybdenum cofactor biosynthesis proteins"/>
    <property type="match status" value="1"/>
</dbReference>
<dbReference type="Gene3D" id="2.40.340.10">
    <property type="entry name" value="MoeA, C-terminal, domain IV"/>
    <property type="match status" value="1"/>
</dbReference>
<evidence type="ECO:0000313" key="9">
    <source>
        <dbReference type="EMBL" id="AGS34614.1"/>
    </source>
</evidence>
<proteinExistence type="inferred from homology"/>
<dbReference type="GO" id="GO:0005829">
    <property type="term" value="C:cytosol"/>
    <property type="evidence" value="ECO:0007669"/>
    <property type="project" value="TreeGrafter"/>
</dbReference>
<dbReference type="EMBL" id="CP003924">
    <property type="protein sequence ID" value="AGS34614.1"/>
    <property type="molecule type" value="Genomic_DNA"/>
</dbReference>
<comment type="function">
    <text evidence="1 7">Catalyzes the insertion of molybdate into adenylated molybdopterin with the concomitant release of AMP.</text>
</comment>
<evidence type="ECO:0000256" key="2">
    <source>
        <dbReference type="ARBA" id="ARBA00005046"/>
    </source>
</evidence>
<dbReference type="InterPro" id="IPR005110">
    <property type="entry name" value="MoeA_linker/N"/>
</dbReference>
<dbReference type="GO" id="GO:0061599">
    <property type="term" value="F:molybdopterin molybdotransferase activity"/>
    <property type="evidence" value="ECO:0007669"/>
    <property type="project" value="UniProtKB-UniRule"/>
</dbReference>
<dbReference type="InterPro" id="IPR036425">
    <property type="entry name" value="MoaB/Mog-like_dom_sf"/>
</dbReference>
<dbReference type="NCBIfam" id="NF045515">
    <property type="entry name" value="Glp_gephyrin"/>
    <property type="match status" value="1"/>
</dbReference>
<dbReference type="InterPro" id="IPR001453">
    <property type="entry name" value="MoaB/Mog_dom"/>
</dbReference>
<dbReference type="RefSeq" id="WP_020934547.1">
    <property type="nucleotide sequence ID" value="NC_021915.1"/>
</dbReference>
<keyword evidence="10" id="KW-1185">Reference proteome</keyword>